<sequence length="362" mass="38867">MAKTSAPLSLETGMLAFARSLQITEGLFYATRKADSAVATPIEILEKGVRGQSSEDKAKNPGLSNPQSVEYAIVPQGHDGVRLTFAIRFMPFSRAPHACNNTDVGSAYERLAAAYREAGGYKVLAGLFLWNIANARFAWRNRFQSDAMSVSITTSGGTSLTFDPFKLSLTEPASATELSSALIGGNAADLEKVIDGIAFGLANEDHEAYTVNVSWDAEMEAGQEVFPSQEYVREEKAIANLSRVFAKLPTKWGGRSLMQASMHSQKIGAALRCIDIWHGDADETKPIPVNPYGGVQETGAVLRNAKTKRSFYDLRKNGTTLIDGVESAATANEISGDAHFVMANLIRGGVFGSSSKKAEAKG</sequence>
<evidence type="ECO:0000313" key="1">
    <source>
        <dbReference type="EMBL" id="GBR44334.1"/>
    </source>
</evidence>
<keyword evidence="2" id="KW-1185">Reference proteome</keyword>
<dbReference type="RefSeq" id="WP_068173153.1">
    <property type="nucleotide sequence ID" value="NZ_BAQB01000003.1"/>
</dbReference>
<gene>
    <name evidence="1" type="ORF">AA106556_0392</name>
</gene>
<organism evidence="1 2">
    <name type="scientific">Neokomagataea tanensis NBRC 106556</name>
    <dbReference type="NCBI Taxonomy" id="1223519"/>
    <lineage>
        <taxon>Bacteria</taxon>
        <taxon>Pseudomonadati</taxon>
        <taxon>Pseudomonadota</taxon>
        <taxon>Alphaproteobacteria</taxon>
        <taxon>Acetobacterales</taxon>
        <taxon>Acetobacteraceae</taxon>
        <taxon>Neokomagataea</taxon>
    </lineage>
</organism>
<protein>
    <submittedName>
        <fullName evidence="1">CRISPR-associated protein Csy3 family</fullName>
    </submittedName>
</protein>
<evidence type="ECO:0000313" key="2">
    <source>
        <dbReference type="Proteomes" id="UP001062443"/>
    </source>
</evidence>
<dbReference type="NCBIfam" id="TIGR02566">
    <property type="entry name" value="cas_Csy3"/>
    <property type="match status" value="1"/>
</dbReference>
<name>A0ABQ0QGW5_9PROT</name>
<comment type="caution">
    <text evidence="1">The sequence shown here is derived from an EMBL/GenBank/DDBJ whole genome shotgun (WGS) entry which is preliminary data.</text>
</comment>
<reference evidence="1" key="1">
    <citation type="submission" date="2013-04" db="EMBL/GenBank/DDBJ databases">
        <title>The genome sequencing project of 58 acetic acid bacteria.</title>
        <authorList>
            <person name="Okamoto-Kainuma A."/>
            <person name="Ishikawa M."/>
            <person name="Umino S."/>
            <person name="Koizumi Y."/>
            <person name="Shiwa Y."/>
            <person name="Yoshikawa H."/>
            <person name="Matsutani M."/>
            <person name="Matsushita K."/>
        </authorList>
    </citation>
    <scope>NUCLEOTIDE SEQUENCE</scope>
    <source>
        <strain evidence="1">NBRC 106556</strain>
    </source>
</reference>
<proteinExistence type="predicted"/>
<accession>A0ABQ0QGW5</accession>
<dbReference type="EMBL" id="BAQB01000003">
    <property type="protein sequence ID" value="GBR44334.1"/>
    <property type="molecule type" value="Genomic_DNA"/>
</dbReference>
<dbReference type="Proteomes" id="UP001062443">
    <property type="component" value="Unassembled WGS sequence"/>
</dbReference>
<dbReference type="InterPro" id="IPR013399">
    <property type="entry name" value="CRISPR-assoc_prot_Csy3"/>
</dbReference>
<dbReference type="Pfam" id="PF09615">
    <property type="entry name" value="Cas_Csy3"/>
    <property type="match status" value="1"/>
</dbReference>